<protein>
    <submittedName>
        <fullName evidence="2">Uncharacterized protein</fullName>
    </submittedName>
</protein>
<dbReference type="AlphaFoldDB" id="A0AAE3VX26"/>
<accession>A0AAE3VX26</accession>
<gene>
    <name evidence="2" type="ORF">J2S42_001856</name>
</gene>
<reference evidence="2 3" key="1">
    <citation type="submission" date="2023-07" db="EMBL/GenBank/DDBJ databases">
        <title>Sequencing the genomes of 1000 actinobacteria strains.</title>
        <authorList>
            <person name="Klenk H.-P."/>
        </authorList>
    </citation>
    <scope>NUCLEOTIDE SEQUENCE [LARGE SCALE GENOMIC DNA]</scope>
    <source>
        <strain evidence="2 3">DSM 44709</strain>
    </source>
</reference>
<comment type="caution">
    <text evidence="2">The sequence shown here is derived from an EMBL/GenBank/DDBJ whole genome shotgun (WGS) entry which is preliminary data.</text>
</comment>
<dbReference type="EMBL" id="JAUSUZ010000001">
    <property type="protein sequence ID" value="MDQ0365187.1"/>
    <property type="molecule type" value="Genomic_DNA"/>
</dbReference>
<dbReference type="Proteomes" id="UP001240236">
    <property type="component" value="Unassembled WGS sequence"/>
</dbReference>
<evidence type="ECO:0000313" key="3">
    <source>
        <dbReference type="Proteomes" id="UP001240236"/>
    </source>
</evidence>
<sequence>MCALLRDEAAAGRAARAERLNEAERELRRCRTARAGGGEAPTASLERSVRALRGAAA</sequence>
<keyword evidence="3" id="KW-1185">Reference proteome</keyword>
<proteinExistence type="predicted"/>
<evidence type="ECO:0000313" key="2">
    <source>
        <dbReference type="EMBL" id="MDQ0365187.1"/>
    </source>
</evidence>
<name>A0AAE3VX26_9ACTN</name>
<feature type="region of interest" description="Disordered" evidence="1">
    <location>
        <begin position="32"/>
        <end position="57"/>
    </location>
</feature>
<dbReference type="RefSeq" id="WP_307237514.1">
    <property type="nucleotide sequence ID" value="NZ_JAUSUZ010000001.1"/>
</dbReference>
<evidence type="ECO:0000256" key="1">
    <source>
        <dbReference type="SAM" id="MobiDB-lite"/>
    </source>
</evidence>
<organism evidence="2 3">
    <name type="scientific">Catenuloplanes indicus</name>
    <dbReference type="NCBI Taxonomy" id="137267"/>
    <lineage>
        <taxon>Bacteria</taxon>
        <taxon>Bacillati</taxon>
        <taxon>Actinomycetota</taxon>
        <taxon>Actinomycetes</taxon>
        <taxon>Micromonosporales</taxon>
        <taxon>Micromonosporaceae</taxon>
        <taxon>Catenuloplanes</taxon>
    </lineage>
</organism>